<accession>A0A3R8QMB4</accession>
<proteinExistence type="inferred from homology"/>
<evidence type="ECO:0000256" key="8">
    <source>
        <dbReference type="PIRSR" id="PIRSR601952-2"/>
    </source>
</evidence>
<feature type="region of interest" description="Disordered" evidence="11">
    <location>
        <begin position="1"/>
        <end position="26"/>
    </location>
</feature>
<feature type="binding site" evidence="8">
    <location>
        <position position="114"/>
    </location>
    <ligand>
        <name>Mg(2+)</name>
        <dbReference type="ChEBI" id="CHEBI:18420"/>
    </ligand>
</feature>
<feature type="compositionally biased region" description="Polar residues" evidence="11">
    <location>
        <begin position="1"/>
        <end position="11"/>
    </location>
</feature>
<keyword evidence="4" id="KW-0378">Hydrolase</keyword>
<feature type="binding site" evidence="8">
    <location>
        <position position="217"/>
    </location>
    <ligand>
        <name>Mg(2+)</name>
        <dbReference type="ChEBI" id="CHEBI:18420"/>
    </ligand>
</feature>
<gene>
    <name evidence="12" type="ORF">CXF48_07010</name>
</gene>
<keyword evidence="5 8" id="KW-0862">Zinc</keyword>
<evidence type="ECO:0000256" key="7">
    <source>
        <dbReference type="PIRSR" id="PIRSR601952-1"/>
    </source>
</evidence>
<dbReference type="NCBIfam" id="NF007810">
    <property type="entry name" value="PRK10518.1"/>
    <property type="match status" value="1"/>
</dbReference>
<dbReference type="InterPro" id="IPR017850">
    <property type="entry name" value="Alkaline_phosphatase_core_sf"/>
</dbReference>
<evidence type="ECO:0000256" key="9">
    <source>
        <dbReference type="PIRSR" id="PIRSR601952-3"/>
    </source>
</evidence>
<keyword evidence="9" id="KW-1015">Disulfide bond</keyword>
<comment type="similarity">
    <text evidence="1 10">Belongs to the alkaline phosphatase family.</text>
</comment>
<comment type="cofactor">
    <cofactor evidence="8">
        <name>Zn(2+)</name>
        <dbReference type="ChEBI" id="CHEBI:29105"/>
    </cofactor>
    <text evidence="8">Binds 2 Zn(2+) ions.</text>
</comment>
<feature type="binding site" evidence="8">
    <location>
        <position position="215"/>
    </location>
    <ligand>
        <name>Mg(2+)</name>
        <dbReference type="ChEBI" id="CHEBI:18420"/>
    </ligand>
</feature>
<evidence type="ECO:0000256" key="3">
    <source>
        <dbReference type="ARBA" id="ARBA00022723"/>
    </source>
</evidence>
<evidence type="ECO:0000256" key="2">
    <source>
        <dbReference type="ARBA" id="ARBA00022553"/>
    </source>
</evidence>
<feature type="active site" description="Phosphoserine intermediate" evidence="7">
    <location>
        <position position="164"/>
    </location>
</feature>
<evidence type="ECO:0000256" key="1">
    <source>
        <dbReference type="ARBA" id="ARBA00005984"/>
    </source>
</evidence>
<evidence type="ECO:0000256" key="5">
    <source>
        <dbReference type="ARBA" id="ARBA00022833"/>
    </source>
</evidence>
<protein>
    <submittedName>
        <fullName evidence="12">Alkaline phosphatase</fullName>
    </submittedName>
</protein>
<feature type="binding site" evidence="8">
    <location>
        <position position="388"/>
    </location>
    <ligand>
        <name>Zn(2+)</name>
        <dbReference type="ChEBI" id="CHEBI:29105"/>
        <label>2</label>
    </ligand>
</feature>
<feature type="compositionally biased region" description="Low complexity" evidence="11">
    <location>
        <begin position="540"/>
        <end position="562"/>
    </location>
</feature>
<dbReference type="AlphaFoldDB" id="A0A3R8QMB4"/>
<dbReference type="InterPro" id="IPR001952">
    <property type="entry name" value="Alkaline_phosphatase"/>
</dbReference>
<evidence type="ECO:0000256" key="10">
    <source>
        <dbReference type="RuleBase" id="RU003946"/>
    </source>
</evidence>
<feature type="disulfide bond" evidence="9">
    <location>
        <begin position="230"/>
        <end position="240"/>
    </location>
</feature>
<dbReference type="GO" id="GO:0004035">
    <property type="term" value="F:alkaline phosphatase activity"/>
    <property type="evidence" value="ECO:0007669"/>
    <property type="project" value="TreeGrafter"/>
</dbReference>
<dbReference type="PANTHER" id="PTHR11596:SF5">
    <property type="entry name" value="ALKALINE PHOSPHATASE"/>
    <property type="match status" value="1"/>
</dbReference>
<feature type="binding site" evidence="8">
    <location>
        <position position="430"/>
    </location>
    <ligand>
        <name>Zn(2+)</name>
        <dbReference type="ChEBI" id="CHEBI:29105"/>
        <label>2</label>
    </ligand>
</feature>
<reference evidence="12 13" key="1">
    <citation type="submission" date="2018-01" db="EMBL/GenBank/DDBJ databases">
        <title>Twenty Corynebacterium bovis Genomes.</title>
        <authorList>
            <person name="Gulvik C.A."/>
        </authorList>
    </citation>
    <scope>NUCLEOTIDE SEQUENCE [LARGE SCALE GENOMIC DNA]</scope>
    <source>
        <strain evidence="12 13">F6900</strain>
    </source>
</reference>
<feature type="region of interest" description="Disordered" evidence="11">
    <location>
        <begin position="516"/>
        <end position="569"/>
    </location>
</feature>
<evidence type="ECO:0000256" key="11">
    <source>
        <dbReference type="SAM" id="MobiDB-lite"/>
    </source>
</evidence>
<comment type="caution">
    <text evidence="12">The sequence shown here is derived from an EMBL/GenBank/DDBJ whole genome shotgun (WGS) entry which is preliminary data.</text>
</comment>
<sequence length="569" mass="58512">MTNPTQHTQPVPETGATPAATRRGRSLSRRLTVPAIAAAAVAGLVTGATLTQGTGTPAQDDVSTVAGQGVASRQAAGTLSEHGGARRIQGDQTDAIRDAVSRTGAKNVILLIGDGMGDSEITAARDYAEGAGGFFRGLDALPATGQYTHYSLNKDGSPDYVTDSAASGTAWATGTKTYNGAIGVDINGRDQETLIERAKAAGKATGNVTTAEIEDATPAVQVSHVTNRRCYGPEATSKSCADNALENGGRGSIAEQMLTTRPDVTLGGGAKTFGEKAKAGDYAGKTLLDQARERGYQLPTNASELDAVTAADQERPVLGLFSSGNMPVRWTGPKASQGGYAQPAASCEDNPQRDASVPTLAAMTQKAIDLLKTRKDGFFLQVEGASIDKQDHAANPCGQIGETVDLDEAVQKALEFAQQDGETLVITTADHAHTSQIVPTVDELEPGLYPGLTSKLRTREGSELTISYGTNGDPKGSQEHTGTQLRVAAYGPGAANVVGLTDQTDLFFTIDSQLGLGRKTPEAPSTPESSLPGSVTDPRPGSLGSLPGSTGSSLTGSLPGSSIVGSLGF</sequence>
<keyword evidence="6 8" id="KW-0460">Magnesium</keyword>
<dbReference type="PROSITE" id="PS00123">
    <property type="entry name" value="ALKALINE_PHOSPHATASE"/>
    <property type="match status" value="1"/>
</dbReference>
<feature type="binding site" evidence="8">
    <location>
        <position position="392"/>
    </location>
    <ligand>
        <name>Zn(2+)</name>
        <dbReference type="ChEBI" id="CHEBI:29105"/>
        <label>2</label>
    </ligand>
</feature>
<dbReference type="GO" id="GO:0046872">
    <property type="term" value="F:metal ion binding"/>
    <property type="evidence" value="ECO:0007669"/>
    <property type="project" value="UniProtKB-KW"/>
</dbReference>
<feature type="disulfide bond" evidence="9">
    <location>
        <begin position="347"/>
        <end position="397"/>
    </location>
</feature>
<dbReference type="Proteomes" id="UP000276526">
    <property type="component" value="Unassembled WGS sequence"/>
</dbReference>
<name>A0A3R8QMB4_9CORY</name>
<dbReference type="Gene3D" id="3.40.720.10">
    <property type="entry name" value="Alkaline Phosphatase, subunit A"/>
    <property type="match status" value="1"/>
</dbReference>
<organism evidence="12 13">
    <name type="scientific">Corynebacterium bovis</name>
    <dbReference type="NCBI Taxonomy" id="36808"/>
    <lineage>
        <taxon>Bacteria</taxon>
        <taxon>Bacillati</taxon>
        <taxon>Actinomycetota</taxon>
        <taxon>Actinomycetes</taxon>
        <taxon>Mycobacteriales</taxon>
        <taxon>Corynebacteriaceae</taxon>
        <taxon>Corynebacterium</taxon>
    </lineage>
</organism>
<dbReference type="PRINTS" id="PR00113">
    <property type="entry name" value="ALKPHPHTASE"/>
</dbReference>
<feature type="binding site" evidence="8">
    <location>
        <position position="480"/>
    </location>
    <ligand>
        <name>Zn(2+)</name>
        <dbReference type="ChEBI" id="CHEBI:29105"/>
        <label>2</label>
    </ligand>
</feature>
<dbReference type="PANTHER" id="PTHR11596">
    <property type="entry name" value="ALKALINE PHOSPHATASE"/>
    <property type="match status" value="1"/>
</dbReference>
<dbReference type="SMART" id="SM00098">
    <property type="entry name" value="alkPPc"/>
    <property type="match status" value="1"/>
</dbReference>
<dbReference type="CDD" id="cd16012">
    <property type="entry name" value="ALP"/>
    <property type="match status" value="1"/>
</dbReference>
<evidence type="ECO:0000313" key="12">
    <source>
        <dbReference type="EMBL" id="RRO86355.1"/>
    </source>
</evidence>
<feature type="binding site" evidence="8">
    <location>
        <position position="383"/>
    </location>
    <ligand>
        <name>Mg(2+)</name>
        <dbReference type="ChEBI" id="CHEBI:18420"/>
    </ligand>
</feature>
<comment type="cofactor">
    <cofactor evidence="8">
        <name>Mg(2+)</name>
        <dbReference type="ChEBI" id="CHEBI:18420"/>
    </cofactor>
    <text evidence="8">Binds 1 Mg(2+) ion.</text>
</comment>
<keyword evidence="2" id="KW-0597">Phosphoprotein</keyword>
<dbReference type="RefSeq" id="WP_125173572.1">
    <property type="nucleotide sequence ID" value="NZ_JAPJOD010000168.1"/>
</dbReference>
<evidence type="ECO:0000256" key="6">
    <source>
        <dbReference type="ARBA" id="ARBA00022842"/>
    </source>
</evidence>
<dbReference type="InterPro" id="IPR018299">
    <property type="entry name" value="Alkaline_phosphatase_AS"/>
</dbReference>
<dbReference type="Pfam" id="PF00245">
    <property type="entry name" value="Alk_phosphatase"/>
    <property type="match status" value="1"/>
</dbReference>
<dbReference type="SUPFAM" id="SSF53649">
    <property type="entry name" value="Alkaline phosphatase-like"/>
    <property type="match status" value="1"/>
</dbReference>
<keyword evidence="3 8" id="KW-0479">Metal-binding</keyword>
<evidence type="ECO:0000313" key="13">
    <source>
        <dbReference type="Proteomes" id="UP000276526"/>
    </source>
</evidence>
<evidence type="ECO:0000256" key="4">
    <source>
        <dbReference type="ARBA" id="ARBA00022801"/>
    </source>
</evidence>
<dbReference type="EMBL" id="PQNK01000010">
    <property type="protein sequence ID" value="RRO86355.1"/>
    <property type="molecule type" value="Genomic_DNA"/>
</dbReference>
<feature type="binding site" evidence="8">
    <location>
        <position position="114"/>
    </location>
    <ligand>
        <name>Zn(2+)</name>
        <dbReference type="ChEBI" id="CHEBI:29105"/>
        <label>2</label>
    </ligand>
</feature>
<feature type="region of interest" description="Disordered" evidence="11">
    <location>
        <begin position="334"/>
        <end position="353"/>
    </location>
</feature>
<feature type="binding site" evidence="8">
    <location>
        <position position="431"/>
    </location>
    <ligand>
        <name>Zn(2+)</name>
        <dbReference type="ChEBI" id="CHEBI:29105"/>
        <label>2</label>
    </ligand>
</feature>